<dbReference type="EMBL" id="JABGBP010000072">
    <property type="protein sequence ID" value="NOL59680.1"/>
    <property type="molecule type" value="Genomic_DNA"/>
</dbReference>
<dbReference type="RefSeq" id="WP_081142143.1">
    <property type="nucleotide sequence ID" value="NZ_CP015363.1"/>
</dbReference>
<reference evidence="2 4" key="1">
    <citation type="submission" date="2011-10" db="EMBL/GenBank/DDBJ databases">
        <title>Metabolic and evolutionary patterns in the extreme acidophile Ferroplasma acidiphilum.</title>
        <authorList>
            <person name="Golyshina O.V."/>
            <person name="Kozyavkin S.A."/>
            <person name="Tatusov R.L."/>
            <person name="Slesarev A.I."/>
            <person name="Golyshin P.N."/>
        </authorList>
    </citation>
    <scope>NUCLEOTIDE SEQUENCE [LARGE SCALE GENOMIC DNA]</scope>
    <source>
        <strain evidence="2">Berkeley</strain>
        <strain evidence="4">Y</strain>
    </source>
</reference>
<sequence length="68" mass="8281">MIFIDRINELKALNDRYDSGKAEFIVIYGRRRVGKTELLKQFMNNHDWIILTMWNNRQRYNLIGSLNY</sequence>
<feature type="domain" description="ATPase" evidence="1">
    <location>
        <begin position="3"/>
        <end position="47"/>
    </location>
</feature>
<accession>A0A1V0N3X4</accession>
<organism evidence="2 4">
    <name type="scientific">Ferroplasma acidiphilum</name>
    <dbReference type="NCBI Taxonomy" id="74969"/>
    <lineage>
        <taxon>Archaea</taxon>
        <taxon>Methanobacteriati</taxon>
        <taxon>Thermoplasmatota</taxon>
        <taxon>Thermoplasmata</taxon>
        <taxon>Thermoplasmatales</taxon>
        <taxon>Ferroplasmaceae</taxon>
        <taxon>Ferroplasma</taxon>
    </lineage>
</organism>
<dbReference type="InterPro" id="IPR027417">
    <property type="entry name" value="P-loop_NTPase"/>
</dbReference>
<dbReference type="SUPFAM" id="SSF52540">
    <property type="entry name" value="P-loop containing nucleoside triphosphate hydrolases"/>
    <property type="match status" value="1"/>
</dbReference>
<keyword evidence="3" id="KW-0547">Nucleotide-binding</keyword>
<dbReference type="AlphaFoldDB" id="A0A1V0N3X4"/>
<keyword evidence="4" id="KW-1185">Reference proteome</keyword>
<protein>
    <submittedName>
        <fullName evidence="3">ATP-binding protein</fullName>
    </submittedName>
</protein>
<dbReference type="PANTHER" id="PTHR34704:SF1">
    <property type="entry name" value="ATPASE"/>
    <property type="match status" value="1"/>
</dbReference>
<evidence type="ECO:0000313" key="5">
    <source>
        <dbReference type="Proteomes" id="UP000546917"/>
    </source>
</evidence>
<dbReference type="InterPro" id="IPR011579">
    <property type="entry name" value="ATPase_dom"/>
</dbReference>
<dbReference type="KEGG" id="fai:FAD_0896"/>
<keyword evidence="3" id="KW-0067">ATP-binding</keyword>
<evidence type="ECO:0000313" key="3">
    <source>
        <dbReference type="EMBL" id="NOL59680.1"/>
    </source>
</evidence>
<dbReference type="Pfam" id="PF01637">
    <property type="entry name" value="ATPase_2"/>
    <property type="match status" value="1"/>
</dbReference>
<dbReference type="STRING" id="74969.FAD_0896"/>
<dbReference type="EMBL" id="CP015363">
    <property type="protein sequence ID" value="ARD84789.1"/>
    <property type="molecule type" value="Genomic_DNA"/>
</dbReference>
<dbReference type="GO" id="GO:0005524">
    <property type="term" value="F:ATP binding"/>
    <property type="evidence" value="ECO:0007669"/>
    <property type="project" value="UniProtKB-KW"/>
</dbReference>
<name>A0A1V0N3X4_9ARCH</name>
<dbReference type="PANTHER" id="PTHR34704">
    <property type="entry name" value="ATPASE"/>
    <property type="match status" value="1"/>
</dbReference>
<dbReference type="Proteomes" id="UP000546917">
    <property type="component" value="Unassembled WGS sequence"/>
</dbReference>
<gene>
    <name evidence="2" type="ORF">FAD_0896</name>
    <name evidence="3" type="ORF">HLB00_02375</name>
</gene>
<dbReference type="Gene3D" id="3.40.50.300">
    <property type="entry name" value="P-loop containing nucleotide triphosphate hydrolases"/>
    <property type="match status" value="1"/>
</dbReference>
<evidence type="ECO:0000313" key="2">
    <source>
        <dbReference type="EMBL" id="ARD84789.1"/>
    </source>
</evidence>
<evidence type="ECO:0000259" key="1">
    <source>
        <dbReference type="Pfam" id="PF01637"/>
    </source>
</evidence>
<dbReference type="Proteomes" id="UP000192050">
    <property type="component" value="Chromosome"/>
</dbReference>
<evidence type="ECO:0000313" key="4">
    <source>
        <dbReference type="Proteomes" id="UP000192050"/>
    </source>
</evidence>
<reference evidence="3 5" key="2">
    <citation type="submission" date="2020-05" db="EMBL/GenBank/DDBJ databases">
        <authorList>
            <person name="Zhang R."/>
        </authorList>
    </citation>
    <scope>NUCLEOTIDE SEQUENCE [LARGE SCALE GENOMIC DNA]</scope>
    <source>
        <strain evidence="3 5">DSM 28986</strain>
    </source>
</reference>
<dbReference type="OrthoDB" id="132045at2157"/>
<dbReference type="GeneID" id="31676400"/>
<proteinExistence type="predicted"/>